<name>A0A4Q2V8K1_FUSOX</name>
<evidence type="ECO:0000313" key="1">
    <source>
        <dbReference type="EMBL" id="RYC83152.1"/>
    </source>
</evidence>
<evidence type="ECO:0000313" key="2">
    <source>
        <dbReference type="Proteomes" id="UP000290540"/>
    </source>
</evidence>
<comment type="caution">
    <text evidence="1">The sequence shown here is derived from an EMBL/GenBank/DDBJ whole genome shotgun (WGS) entry which is preliminary data.</text>
</comment>
<reference evidence="1 2" key="1">
    <citation type="submission" date="2016-12" db="EMBL/GenBank/DDBJ databases">
        <title>Draft genome sequence of Fusarium oxysporum causing rot on Narcissus.</title>
        <authorList>
            <person name="Armitage A.D."/>
            <person name="Taylor A."/>
            <person name="Clarkson J.P."/>
            <person name="Harrison R.J."/>
            <person name="Jackson A.C."/>
        </authorList>
    </citation>
    <scope>NUCLEOTIDE SEQUENCE [LARGE SCALE GENOMIC DNA]</scope>
    <source>
        <strain evidence="1 2">N139</strain>
    </source>
</reference>
<dbReference type="Pfam" id="PF19800">
    <property type="entry name" value="DUF6283"/>
    <property type="match status" value="1"/>
</dbReference>
<dbReference type="EMBL" id="MQTW01000159">
    <property type="protein sequence ID" value="RYC83152.1"/>
    <property type="molecule type" value="Genomic_DNA"/>
</dbReference>
<dbReference type="AlphaFoldDB" id="A0A4Q2V8K1"/>
<accession>A0A4Q2V8K1</accession>
<dbReference type="Proteomes" id="UP000290540">
    <property type="component" value="Unassembled WGS sequence"/>
</dbReference>
<dbReference type="InterPro" id="IPR046250">
    <property type="entry name" value="DUF6283"/>
</dbReference>
<protein>
    <submittedName>
        <fullName evidence="1">Uncharacterized protein</fullName>
    </submittedName>
</protein>
<organism evidence="1 2">
    <name type="scientific">Fusarium oxysporum f. sp. narcissi</name>
    <dbReference type="NCBI Taxonomy" id="451672"/>
    <lineage>
        <taxon>Eukaryota</taxon>
        <taxon>Fungi</taxon>
        <taxon>Dikarya</taxon>
        <taxon>Ascomycota</taxon>
        <taxon>Pezizomycotina</taxon>
        <taxon>Sordariomycetes</taxon>
        <taxon>Hypocreomycetidae</taxon>
        <taxon>Hypocreales</taxon>
        <taxon>Nectriaceae</taxon>
        <taxon>Fusarium</taxon>
        <taxon>Fusarium oxysporum species complex</taxon>
    </lineage>
</organism>
<proteinExistence type="predicted"/>
<sequence length="77" mass="8199">MAQESFACHDSGAEKPATCAGFLLRGADHNLGVRLKRMRGECLDVEDGGHELHESYRAMAIANGVAADDPVLAACRD</sequence>
<gene>
    <name evidence="1" type="ORF">BFJ63_vAg13984</name>
</gene>